<dbReference type="InterPro" id="IPR011990">
    <property type="entry name" value="TPR-like_helical_dom_sf"/>
</dbReference>
<dbReference type="FunFam" id="1.25.40.10:FF:000333">
    <property type="entry name" value="Pentatricopeptide repeat-containing protein"/>
    <property type="match status" value="1"/>
</dbReference>
<dbReference type="AlphaFoldDB" id="A0AAV7EKT5"/>
<gene>
    <name evidence="4" type="ORF">H6P81_009219</name>
</gene>
<keyword evidence="5" id="KW-1185">Reference proteome</keyword>
<reference evidence="4 5" key="1">
    <citation type="submission" date="2021-07" db="EMBL/GenBank/DDBJ databases">
        <title>The Aristolochia fimbriata genome: insights into angiosperm evolution, floral development and chemical biosynthesis.</title>
        <authorList>
            <person name="Jiao Y."/>
        </authorList>
    </citation>
    <scope>NUCLEOTIDE SEQUENCE [LARGE SCALE GENOMIC DNA]</scope>
    <source>
        <strain evidence="4">IBCAS-2021</strain>
        <tissue evidence="4">Leaf</tissue>
    </source>
</reference>
<feature type="repeat" description="PPR" evidence="3">
    <location>
        <begin position="267"/>
        <end position="297"/>
    </location>
</feature>
<keyword evidence="2" id="KW-0677">Repeat</keyword>
<evidence type="ECO:0000256" key="3">
    <source>
        <dbReference type="PROSITE-ProRule" id="PRU00708"/>
    </source>
</evidence>
<dbReference type="Pfam" id="PF13041">
    <property type="entry name" value="PPR_2"/>
    <property type="match status" value="3"/>
</dbReference>
<evidence type="ECO:0000256" key="1">
    <source>
        <dbReference type="ARBA" id="ARBA00006643"/>
    </source>
</evidence>
<dbReference type="InterPro" id="IPR046848">
    <property type="entry name" value="E_motif"/>
</dbReference>
<protein>
    <submittedName>
        <fullName evidence="4">Uncharacterized protein</fullName>
    </submittedName>
</protein>
<evidence type="ECO:0000313" key="5">
    <source>
        <dbReference type="Proteomes" id="UP000825729"/>
    </source>
</evidence>
<dbReference type="PANTHER" id="PTHR24015">
    <property type="entry name" value="OS07G0578800 PROTEIN-RELATED"/>
    <property type="match status" value="1"/>
</dbReference>
<dbReference type="Pfam" id="PF01535">
    <property type="entry name" value="PPR"/>
    <property type="match status" value="5"/>
</dbReference>
<evidence type="ECO:0000313" key="4">
    <source>
        <dbReference type="EMBL" id="KAG9449254.1"/>
    </source>
</evidence>
<proteinExistence type="inferred from homology"/>
<dbReference type="Pfam" id="PF20431">
    <property type="entry name" value="E_motif"/>
    <property type="match status" value="1"/>
</dbReference>
<comment type="similarity">
    <text evidence="1">Belongs to the PPR family. PCMP-H subfamily.</text>
</comment>
<sequence length="624" mass="70022">MLKKGPLRRSNALPSVRRRLCSSSVSNSCPATYTDVANKLVALLKGCTSLQCFKQIHSQTITFSVWKHNDLLCKLIELENLPYASLLFSHMPRPGDFSYNIMIRALTNTWQQFDAAVELYYQMKFAGIRPNNFTYPFLLIACGNINSTACGRIAHSSIFKSGLDTDMHICHSLITFYARCAQMDSAKSVFDEIGERDVVSWNSLISGYSRLGLAKEAVELFRKMRMAGFEPNEMTLVSVLGSCGDLGDIEMGKRIEQFLEENGMKMNSYIGSSLLNMYGKCGDLKSARRVFDQMSKREVISWNAMITGYAQNGMAEEAVKLFHLMKEEGVSPDKITMVGVLSACAALGALDLGIWIDEYASQRGLRYNIFVGTALIDMYAKCGNLERALSLFEEMPTRNIVCWNAMIMASAVHGRGYEAISLFTRLIEDNHHISPNDVTFVGVLSACVHVGLVEEGRKWFNYMVSTIGIVPKMEHYSCMVDLLARAGYLYEAYEFIEAMPEKPDAVTFGALLCACRNHKNVEVGERVINKLLELEPSNSGNYVISSKLYASSNRWDDSARIRGLMRERGVTKTPGCSWIEMDNQVHEFRAGDNLQNSSKDISEVLNLLYDDMKLHSHIPETDIE</sequence>
<name>A0AAV7EKT5_ARIFI</name>
<dbReference type="PANTHER" id="PTHR24015:SF1063">
    <property type="entry name" value="OS12G0156900 PROTEIN"/>
    <property type="match status" value="1"/>
</dbReference>
<feature type="repeat" description="PPR" evidence="3">
    <location>
        <begin position="197"/>
        <end position="231"/>
    </location>
</feature>
<dbReference type="NCBIfam" id="TIGR00756">
    <property type="entry name" value="PPR"/>
    <property type="match status" value="5"/>
</dbReference>
<accession>A0AAV7EKT5</accession>
<feature type="repeat" description="PPR" evidence="3">
    <location>
        <begin position="368"/>
        <end position="402"/>
    </location>
</feature>
<dbReference type="Gene3D" id="1.25.40.10">
    <property type="entry name" value="Tetratricopeptide repeat domain"/>
    <property type="match status" value="4"/>
</dbReference>
<dbReference type="EMBL" id="JAINDJ010000004">
    <property type="protein sequence ID" value="KAG9449254.1"/>
    <property type="molecule type" value="Genomic_DNA"/>
</dbReference>
<dbReference type="GO" id="GO:0003723">
    <property type="term" value="F:RNA binding"/>
    <property type="evidence" value="ECO:0007669"/>
    <property type="project" value="InterPro"/>
</dbReference>
<evidence type="ECO:0000256" key="2">
    <source>
        <dbReference type="ARBA" id="ARBA00022737"/>
    </source>
</evidence>
<feature type="repeat" description="PPR" evidence="3">
    <location>
        <begin position="95"/>
        <end position="130"/>
    </location>
</feature>
<comment type="caution">
    <text evidence="4">The sequence shown here is derived from an EMBL/GenBank/DDBJ whole genome shotgun (WGS) entry which is preliminary data.</text>
</comment>
<dbReference type="FunFam" id="1.25.40.10:FF:001093">
    <property type="entry name" value="Pentatricopeptide repeat-containing protein At2g34400"/>
    <property type="match status" value="1"/>
</dbReference>
<dbReference type="PROSITE" id="PS51375">
    <property type="entry name" value="PPR"/>
    <property type="match status" value="5"/>
</dbReference>
<feature type="repeat" description="PPR" evidence="3">
    <location>
        <begin position="298"/>
        <end position="332"/>
    </location>
</feature>
<organism evidence="4 5">
    <name type="scientific">Aristolochia fimbriata</name>
    <name type="common">White veined hardy Dutchman's pipe vine</name>
    <dbReference type="NCBI Taxonomy" id="158543"/>
    <lineage>
        <taxon>Eukaryota</taxon>
        <taxon>Viridiplantae</taxon>
        <taxon>Streptophyta</taxon>
        <taxon>Embryophyta</taxon>
        <taxon>Tracheophyta</taxon>
        <taxon>Spermatophyta</taxon>
        <taxon>Magnoliopsida</taxon>
        <taxon>Magnoliidae</taxon>
        <taxon>Piperales</taxon>
        <taxon>Aristolochiaceae</taxon>
        <taxon>Aristolochia</taxon>
    </lineage>
</organism>
<dbReference type="GO" id="GO:0009451">
    <property type="term" value="P:RNA modification"/>
    <property type="evidence" value="ECO:0007669"/>
    <property type="project" value="InterPro"/>
</dbReference>
<dbReference type="FunFam" id="1.25.40.10:FF:000427">
    <property type="entry name" value="Pentatricopeptide repeat-containing protein chloroplastic"/>
    <property type="match status" value="1"/>
</dbReference>
<dbReference type="InterPro" id="IPR002885">
    <property type="entry name" value="PPR_rpt"/>
</dbReference>
<dbReference type="InterPro" id="IPR046960">
    <property type="entry name" value="PPR_At4g14850-like_plant"/>
</dbReference>
<dbReference type="Proteomes" id="UP000825729">
    <property type="component" value="Unassembled WGS sequence"/>
</dbReference>